<accession>A0ACB8EE77</accession>
<evidence type="ECO:0000313" key="2">
    <source>
        <dbReference type="Proteomes" id="UP000827872"/>
    </source>
</evidence>
<sequence>MQKNARSIHFRCTLQLCRIAKRTCKQLWEWIESALFCMCGRGLGLEDPIRNALLLTPSPTNRKPTLQSKREARLPPPPLMLFFCTKEHSKCLESSTFSLKLFGTIISPQVSAISSSSWMHEAGYSWAPEPPRCRRRWRTNVAIHALFLVLPEEGIATWLASQREAVAVSDLETGCPSAEKVTLLAKLKWKGMVCLFVGRRAPARIAARA</sequence>
<protein>
    <submittedName>
        <fullName evidence="1">Uncharacterized protein</fullName>
    </submittedName>
</protein>
<keyword evidence="2" id="KW-1185">Reference proteome</keyword>
<dbReference type="Proteomes" id="UP000827872">
    <property type="component" value="Linkage Group LG16"/>
</dbReference>
<gene>
    <name evidence="1" type="ORF">K3G42_008553</name>
</gene>
<organism evidence="1 2">
    <name type="scientific">Sphaerodactylus townsendi</name>
    <dbReference type="NCBI Taxonomy" id="933632"/>
    <lineage>
        <taxon>Eukaryota</taxon>
        <taxon>Metazoa</taxon>
        <taxon>Chordata</taxon>
        <taxon>Craniata</taxon>
        <taxon>Vertebrata</taxon>
        <taxon>Euteleostomi</taxon>
        <taxon>Lepidosauria</taxon>
        <taxon>Squamata</taxon>
        <taxon>Bifurcata</taxon>
        <taxon>Gekkota</taxon>
        <taxon>Sphaerodactylidae</taxon>
        <taxon>Sphaerodactylus</taxon>
    </lineage>
</organism>
<comment type="caution">
    <text evidence="1">The sequence shown here is derived from an EMBL/GenBank/DDBJ whole genome shotgun (WGS) entry which is preliminary data.</text>
</comment>
<name>A0ACB8EE77_9SAUR</name>
<proteinExistence type="predicted"/>
<evidence type="ECO:0000313" key="1">
    <source>
        <dbReference type="EMBL" id="KAH7990562.1"/>
    </source>
</evidence>
<dbReference type="EMBL" id="CM037629">
    <property type="protein sequence ID" value="KAH7990562.1"/>
    <property type="molecule type" value="Genomic_DNA"/>
</dbReference>
<reference evidence="1" key="1">
    <citation type="submission" date="2021-08" db="EMBL/GenBank/DDBJ databases">
        <title>The first chromosome-level gecko genome reveals the dynamic sex chromosomes of Neotropical dwarf geckos (Sphaerodactylidae: Sphaerodactylus).</title>
        <authorList>
            <person name="Pinto B.J."/>
            <person name="Keating S.E."/>
            <person name="Gamble T."/>
        </authorList>
    </citation>
    <scope>NUCLEOTIDE SEQUENCE</scope>
    <source>
        <strain evidence="1">TG3544</strain>
    </source>
</reference>